<dbReference type="PANTHER" id="PTHR11548:SF2">
    <property type="entry name" value="THYMIDYLATE SYNTHASE"/>
    <property type="match status" value="1"/>
</dbReference>
<evidence type="ECO:0000313" key="6">
    <source>
        <dbReference type="Ensembl" id="ENSSMAP00000060471.1"/>
    </source>
</evidence>
<dbReference type="GO" id="GO:0006235">
    <property type="term" value="P:dTTP biosynthetic process"/>
    <property type="evidence" value="ECO:0007669"/>
    <property type="project" value="UniProtKB-UniPathway"/>
</dbReference>
<reference evidence="6" key="2">
    <citation type="submission" date="2025-08" db="UniProtKB">
        <authorList>
            <consortium name="Ensembl"/>
        </authorList>
    </citation>
    <scope>IDENTIFICATION</scope>
</reference>
<dbReference type="Pfam" id="PF00303">
    <property type="entry name" value="Thymidylat_synt"/>
    <property type="match status" value="1"/>
</dbReference>
<sequence>MLHGRGKGDRTGTGVLSVFGAQARYSLRGQFVWILSERYIVMFSCVSQGSTNAKELSAKGVKIWEANGSRQFLDNLGFTDREEGDLGPVYGFQWRHYGAEYTDMHAGTLCQSLIFLGGRCTILFIPALSIK</sequence>
<dbReference type="PANTHER" id="PTHR11548">
    <property type="entry name" value="THYMIDYLATE SYNTHASE 1"/>
    <property type="match status" value="1"/>
</dbReference>
<dbReference type="InterPro" id="IPR023451">
    <property type="entry name" value="Thymidate_synth/dCMP_Mease_dom"/>
</dbReference>
<dbReference type="GO" id="GO:0006231">
    <property type="term" value="P:dTMP biosynthetic process"/>
    <property type="evidence" value="ECO:0007669"/>
    <property type="project" value="TreeGrafter"/>
</dbReference>
<comment type="pathway">
    <text evidence="1">Pyrimidine metabolism; dTTP biosynthesis.</text>
</comment>
<dbReference type="UniPathway" id="UPA00575"/>
<dbReference type="GeneTree" id="ENSGT00390000014786"/>
<keyword evidence="3" id="KW-0489">Methyltransferase</keyword>
<organism evidence="6 7">
    <name type="scientific">Scophthalmus maximus</name>
    <name type="common">Turbot</name>
    <name type="synonym">Psetta maxima</name>
    <dbReference type="NCBI Taxonomy" id="52904"/>
    <lineage>
        <taxon>Eukaryota</taxon>
        <taxon>Metazoa</taxon>
        <taxon>Chordata</taxon>
        <taxon>Craniata</taxon>
        <taxon>Vertebrata</taxon>
        <taxon>Euteleostomi</taxon>
        <taxon>Actinopterygii</taxon>
        <taxon>Neopterygii</taxon>
        <taxon>Teleostei</taxon>
        <taxon>Neoteleostei</taxon>
        <taxon>Acanthomorphata</taxon>
        <taxon>Carangaria</taxon>
        <taxon>Pleuronectiformes</taxon>
        <taxon>Pleuronectoidei</taxon>
        <taxon>Scophthalmidae</taxon>
        <taxon>Scophthalmus</taxon>
    </lineage>
</organism>
<accession>A0A8D3DLR2</accession>
<evidence type="ECO:0000256" key="4">
    <source>
        <dbReference type="ARBA" id="ARBA00022679"/>
    </source>
</evidence>
<reference evidence="6" key="1">
    <citation type="submission" date="2023-05" db="EMBL/GenBank/DDBJ databases">
        <title>High-quality long-read genome of Scophthalmus maximus.</title>
        <authorList>
            <person name="Lien S."/>
            <person name="Martinez P."/>
        </authorList>
    </citation>
    <scope>NUCLEOTIDE SEQUENCE [LARGE SCALE GENOMIC DNA]</scope>
</reference>
<evidence type="ECO:0000313" key="7">
    <source>
        <dbReference type="Proteomes" id="UP000694558"/>
    </source>
</evidence>
<dbReference type="InterPro" id="IPR036926">
    <property type="entry name" value="Thymidate_synth/dCMP_Mease_sf"/>
</dbReference>
<dbReference type="Proteomes" id="UP000694558">
    <property type="component" value="Chromosome 18"/>
</dbReference>
<evidence type="ECO:0000256" key="1">
    <source>
        <dbReference type="ARBA" id="ARBA00004992"/>
    </source>
</evidence>
<feature type="domain" description="Thymidylate synthase/dCMP hydroxymethylase" evidence="5">
    <location>
        <begin position="3"/>
        <end position="100"/>
    </location>
</feature>
<dbReference type="GO" id="GO:0004799">
    <property type="term" value="F:thymidylate synthase activity"/>
    <property type="evidence" value="ECO:0007669"/>
    <property type="project" value="TreeGrafter"/>
</dbReference>
<evidence type="ECO:0000256" key="3">
    <source>
        <dbReference type="ARBA" id="ARBA00022603"/>
    </source>
</evidence>
<dbReference type="GO" id="GO:0005829">
    <property type="term" value="C:cytosol"/>
    <property type="evidence" value="ECO:0007669"/>
    <property type="project" value="TreeGrafter"/>
</dbReference>
<protein>
    <recommendedName>
        <fullName evidence="2">Thymidylate synthase</fullName>
    </recommendedName>
</protein>
<evidence type="ECO:0000256" key="2">
    <source>
        <dbReference type="ARBA" id="ARBA00015931"/>
    </source>
</evidence>
<dbReference type="GO" id="GO:0032259">
    <property type="term" value="P:methylation"/>
    <property type="evidence" value="ECO:0007669"/>
    <property type="project" value="UniProtKB-KW"/>
</dbReference>
<dbReference type="Ensembl" id="ENSSMAT00000068197.1">
    <property type="protein sequence ID" value="ENSSMAP00000060471.1"/>
    <property type="gene ID" value="ENSSMAG00000027078.1"/>
</dbReference>
<evidence type="ECO:0000259" key="5">
    <source>
        <dbReference type="Pfam" id="PF00303"/>
    </source>
</evidence>
<proteinExistence type="predicted"/>
<dbReference type="SUPFAM" id="SSF55831">
    <property type="entry name" value="Thymidylate synthase/dCMP hydroxymethylase"/>
    <property type="match status" value="1"/>
</dbReference>
<dbReference type="AlphaFoldDB" id="A0A8D3DLR2"/>
<name>A0A8D3DLR2_SCOMX</name>
<keyword evidence="4" id="KW-0808">Transferase</keyword>
<dbReference type="Gene3D" id="3.30.572.10">
    <property type="entry name" value="Thymidylate synthase/dCMP hydroxymethylase domain"/>
    <property type="match status" value="1"/>
</dbReference>
<dbReference type="InterPro" id="IPR045097">
    <property type="entry name" value="Thymidate_synth/dCMP_Mease"/>
</dbReference>
<dbReference type="GO" id="GO:0005739">
    <property type="term" value="C:mitochondrion"/>
    <property type="evidence" value="ECO:0007669"/>
    <property type="project" value="TreeGrafter"/>
</dbReference>